<gene>
    <name evidence="3" type="ORF">SE37_13870</name>
</gene>
<evidence type="ECO:0000259" key="2">
    <source>
        <dbReference type="Pfam" id="PF13690"/>
    </source>
</evidence>
<sequence length="168" mass="18063">MALSFTVKEATYNEADLVGHIVESVKKIFSTMIFIDDIVDEYPLAKPESHFIASISGMVGLGGDFSGMVGIHIPIEFARESTASMLGMGLDELEGEDDIRDAVGEITNMLAGEIKMLFSANNLSVCLSTPSIISGSDYTVEVVSSGAAVVVPFNRNEYRFLATLQIEA</sequence>
<keyword evidence="4" id="KW-1185">Reference proteome</keyword>
<accession>A0A0C1TS15</accession>
<dbReference type="InterPro" id="IPR038756">
    <property type="entry name" value="CheX-like"/>
</dbReference>
<dbReference type="CDD" id="cd17906">
    <property type="entry name" value="CheX"/>
    <property type="match status" value="1"/>
</dbReference>
<dbReference type="PANTHER" id="PTHR39452:SF1">
    <property type="entry name" value="CHEY-P PHOSPHATASE CHEX"/>
    <property type="match status" value="1"/>
</dbReference>
<dbReference type="SUPFAM" id="SSF103039">
    <property type="entry name" value="CheC-like"/>
    <property type="match status" value="1"/>
</dbReference>
<dbReference type="AlphaFoldDB" id="A0A0C1TS15"/>
<evidence type="ECO:0000313" key="3">
    <source>
        <dbReference type="EMBL" id="KIE43639.1"/>
    </source>
</evidence>
<protein>
    <submittedName>
        <fullName evidence="3">Chemotaxis protein CheX</fullName>
    </submittedName>
</protein>
<dbReference type="InterPro" id="IPR028051">
    <property type="entry name" value="CheX-like_dom"/>
</dbReference>
<comment type="caution">
    <text evidence="3">The sequence shown here is derived from an EMBL/GenBank/DDBJ whole genome shotgun (WGS) entry which is preliminary data.</text>
</comment>
<organism evidence="3 4">
    <name type="scientific">Geobacter soli</name>
    <dbReference type="NCBI Taxonomy" id="1510391"/>
    <lineage>
        <taxon>Bacteria</taxon>
        <taxon>Pseudomonadati</taxon>
        <taxon>Thermodesulfobacteriota</taxon>
        <taxon>Desulfuromonadia</taxon>
        <taxon>Geobacterales</taxon>
        <taxon>Geobacteraceae</taxon>
        <taxon>Geobacter</taxon>
    </lineage>
</organism>
<keyword evidence="1" id="KW-0145">Chemotaxis</keyword>
<proteinExistence type="predicted"/>
<feature type="domain" description="Chemotaxis phosphatase CheX-like" evidence="2">
    <location>
        <begin position="55"/>
        <end position="154"/>
    </location>
</feature>
<dbReference type="PANTHER" id="PTHR39452">
    <property type="entry name" value="CHEY-P PHOSPHATASE CHEX"/>
    <property type="match status" value="1"/>
</dbReference>
<dbReference type="Pfam" id="PF13690">
    <property type="entry name" value="CheX"/>
    <property type="match status" value="1"/>
</dbReference>
<dbReference type="InterPro" id="IPR028976">
    <property type="entry name" value="CheC-like_sf"/>
</dbReference>
<evidence type="ECO:0000256" key="1">
    <source>
        <dbReference type="ARBA" id="ARBA00022500"/>
    </source>
</evidence>
<dbReference type="Proteomes" id="UP000031433">
    <property type="component" value="Unassembled WGS sequence"/>
</dbReference>
<reference evidence="3 4" key="1">
    <citation type="submission" date="2015-01" db="EMBL/GenBank/DDBJ databases">
        <title>Genome sequence of the anaerobic bacterium Geobacter soli GSS01, a dissimilatory Fe(III) reducer from soil.</title>
        <authorList>
            <person name="Yang G."/>
            <person name="Zhou S."/>
        </authorList>
    </citation>
    <scope>NUCLEOTIDE SEQUENCE [LARGE SCALE GENOMIC DNA]</scope>
    <source>
        <strain evidence="3 4">GSS01</strain>
    </source>
</reference>
<dbReference type="GO" id="GO:0006935">
    <property type="term" value="P:chemotaxis"/>
    <property type="evidence" value="ECO:0007669"/>
    <property type="project" value="UniProtKB-KW"/>
</dbReference>
<dbReference type="RefSeq" id="WP_039647299.1">
    <property type="nucleotide sequence ID" value="NZ_JXBL01000001.1"/>
</dbReference>
<evidence type="ECO:0000313" key="4">
    <source>
        <dbReference type="Proteomes" id="UP000031433"/>
    </source>
</evidence>
<name>A0A0C1TS15_9BACT</name>
<dbReference type="Gene3D" id="3.40.1550.10">
    <property type="entry name" value="CheC-like"/>
    <property type="match status" value="1"/>
</dbReference>
<dbReference type="EMBL" id="JXBL01000001">
    <property type="protein sequence ID" value="KIE43639.1"/>
    <property type="molecule type" value="Genomic_DNA"/>
</dbReference>